<evidence type="ECO:0000313" key="1">
    <source>
        <dbReference type="EMBL" id="KAI0499364.1"/>
    </source>
</evidence>
<reference evidence="1" key="1">
    <citation type="journal article" date="2022" name="Front. Genet.">
        <title>Chromosome-Scale Assembly of the Dendrobium nobile Genome Provides Insights Into the Molecular Mechanism of the Biosynthesis of the Medicinal Active Ingredient of Dendrobium.</title>
        <authorList>
            <person name="Xu Q."/>
            <person name="Niu S.-C."/>
            <person name="Li K.-L."/>
            <person name="Zheng P.-J."/>
            <person name="Zhang X.-J."/>
            <person name="Jia Y."/>
            <person name="Liu Y."/>
            <person name="Niu Y.-X."/>
            <person name="Yu L.-H."/>
            <person name="Chen D.-F."/>
            <person name="Zhang G.-Q."/>
        </authorList>
    </citation>
    <scope>NUCLEOTIDE SEQUENCE</scope>
    <source>
        <tissue evidence="1">Leaf</tissue>
    </source>
</reference>
<dbReference type="AlphaFoldDB" id="A0A8T3ATI6"/>
<evidence type="ECO:0000313" key="2">
    <source>
        <dbReference type="Proteomes" id="UP000829196"/>
    </source>
</evidence>
<comment type="caution">
    <text evidence="1">The sequence shown here is derived from an EMBL/GenBank/DDBJ whole genome shotgun (WGS) entry which is preliminary data.</text>
</comment>
<name>A0A8T3ATI6_DENNO</name>
<gene>
    <name evidence="1" type="ORF">KFK09_020267</name>
</gene>
<proteinExistence type="predicted"/>
<dbReference type="Proteomes" id="UP000829196">
    <property type="component" value="Unassembled WGS sequence"/>
</dbReference>
<dbReference type="SMR" id="A0A8T3ATI6"/>
<protein>
    <submittedName>
        <fullName evidence="1">Uncharacterized protein</fullName>
    </submittedName>
</protein>
<sequence>MAWGRRERGKRHGEKEKRTYVTFFVFSLSTGKNRFRCFAFVSSLLLNCSSPLIDFLCNSPCEILFMLSLSPSNLSAPSPAASRRKTIS</sequence>
<dbReference type="EMBL" id="JAGYWB010000014">
    <property type="protein sequence ID" value="KAI0499364.1"/>
    <property type="molecule type" value="Genomic_DNA"/>
</dbReference>
<keyword evidence="2" id="KW-1185">Reference proteome</keyword>
<organism evidence="1 2">
    <name type="scientific">Dendrobium nobile</name>
    <name type="common">Orchid</name>
    <dbReference type="NCBI Taxonomy" id="94219"/>
    <lineage>
        <taxon>Eukaryota</taxon>
        <taxon>Viridiplantae</taxon>
        <taxon>Streptophyta</taxon>
        <taxon>Embryophyta</taxon>
        <taxon>Tracheophyta</taxon>
        <taxon>Spermatophyta</taxon>
        <taxon>Magnoliopsida</taxon>
        <taxon>Liliopsida</taxon>
        <taxon>Asparagales</taxon>
        <taxon>Orchidaceae</taxon>
        <taxon>Epidendroideae</taxon>
        <taxon>Malaxideae</taxon>
        <taxon>Dendrobiinae</taxon>
        <taxon>Dendrobium</taxon>
    </lineage>
</organism>
<accession>A0A8T3ATI6</accession>